<sequence length="111" mass="13057">MDIPRTNHILISLQLPKSVCISSKKKKSILFYILIMPIKQFVQSISSLNLKTTQNLIDSNYYQHTFFYFLNEKTSCIPYLDNLLLFLLFCFFTRGRRLFRRHSVKSNAVSG</sequence>
<name>A0AAW2FS19_9HYME</name>
<protein>
    <submittedName>
        <fullName evidence="1">Uncharacterized protein</fullName>
    </submittedName>
</protein>
<dbReference type="AlphaFoldDB" id="A0AAW2FS19"/>
<comment type="caution">
    <text evidence="1">The sequence shown here is derived from an EMBL/GenBank/DDBJ whole genome shotgun (WGS) entry which is preliminary data.</text>
</comment>
<organism evidence="1 2">
    <name type="scientific">Cardiocondyla obscurior</name>
    <dbReference type="NCBI Taxonomy" id="286306"/>
    <lineage>
        <taxon>Eukaryota</taxon>
        <taxon>Metazoa</taxon>
        <taxon>Ecdysozoa</taxon>
        <taxon>Arthropoda</taxon>
        <taxon>Hexapoda</taxon>
        <taxon>Insecta</taxon>
        <taxon>Pterygota</taxon>
        <taxon>Neoptera</taxon>
        <taxon>Endopterygota</taxon>
        <taxon>Hymenoptera</taxon>
        <taxon>Apocrita</taxon>
        <taxon>Aculeata</taxon>
        <taxon>Formicoidea</taxon>
        <taxon>Formicidae</taxon>
        <taxon>Myrmicinae</taxon>
        <taxon>Cardiocondyla</taxon>
    </lineage>
</organism>
<gene>
    <name evidence="1" type="ORF">PUN28_010400</name>
</gene>
<accession>A0AAW2FS19</accession>
<reference evidence="1 2" key="1">
    <citation type="submission" date="2023-03" db="EMBL/GenBank/DDBJ databases">
        <title>High recombination rates correlate with genetic variation in Cardiocondyla obscurior ants.</title>
        <authorList>
            <person name="Errbii M."/>
        </authorList>
    </citation>
    <scope>NUCLEOTIDE SEQUENCE [LARGE SCALE GENOMIC DNA]</scope>
    <source>
        <strain evidence="1">Alpha-2009</strain>
        <tissue evidence="1">Whole body</tissue>
    </source>
</reference>
<dbReference type="Proteomes" id="UP001430953">
    <property type="component" value="Unassembled WGS sequence"/>
</dbReference>
<dbReference type="EMBL" id="JADYXP020000009">
    <property type="protein sequence ID" value="KAL0117566.1"/>
    <property type="molecule type" value="Genomic_DNA"/>
</dbReference>
<evidence type="ECO:0000313" key="1">
    <source>
        <dbReference type="EMBL" id="KAL0117566.1"/>
    </source>
</evidence>
<evidence type="ECO:0000313" key="2">
    <source>
        <dbReference type="Proteomes" id="UP001430953"/>
    </source>
</evidence>
<keyword evidence="2" id="KW-1185">Reference proteome</keyword>
<proteinExistence type="predicted"/>